<dbReference type="PANTHER" id="PTHR34136:SF1">
    <property type="entry name" value="UDP-N-ACETYL-D-MANNOSAMINURONIC ACID TRANSFERASE"/>
    <property type="match status" value="1"/>
</dbReference>
<gene>
    <name evidence="3" type="primary">tarA</name>
    <name evidence="3" type="ORF">dnl_57220</name>
</gene>
<proteinExistence type="predicted"/>
<organism evidence="3 4">
    <name type="scientific">Desulfonema limicola</name>
    <dbReference type="NCBI Taxonomy" id="45656"/>
    <lineage>
        <taxon>Bacteria</taxon>
        <taxon>Pseudomonadati</taxon>
        <taxon>Thermodesulfobacteriota</taxon>
        <taxon>Desulfobacteria</taxon>
        <taxon>Desulfobacterales</taxon>
        <taxon>Desulfococcaceae</taxon>
        <taxon>Desulfonema</taxon>
    </lineage>
</organism>
<dbReference type="Pfam" id="PF03808">
    <property type="entry name" value="Glyco_tran_WecG"/>
    <property type="match status" value="1"/>
</dbReference>
<dbReference type="InterPro" id="IPR004629">
    <property type="entry name" value="WecG_TagA_CpsF"/>
</dbReference>
<evidence type="ECO:0000256" key="1">
    <source>
        <dbReference type="ARBA" id="ARBA00022676"/>
    </source>
</evidence>
<dbReference type="RefSeq" id="WP_207689166.1">
    <property type="nucleotide sequence ID" value="NZ_CP061799.1"/>
</dbReference>
<dbReference type="EMBL" id="CP061799">
    <property type="protein sequence ID" value="QTA83322.1"/>
    <property type="molecule type" value="Genomic_DNA"/>
</dbReference>
<reference evidence="3" key="1">
    <citation type="journal article" date="2021" name="Microb. Physiol.">
        <title>Proteogenomic Insights into the Physiology of Marine, Sulfate-Reducing, Filamentous Desulfonema limicola and Desulfonema magnum.</title>
        <authorList>
            <person name="Schnaars V."/>
            <person name="Wohlbrand L."/>
            <person name="Scheve S."/>
            <person name="Hinrichs C."/>
            <person name="Reinhardt R."/>
            <person name="Rabus R."/>
        </authorList>
    </citation>
    <scope>NUCLEOTIDE SEQUENCE</scope>
    <source>
        <strain evidence="3">5ac10</strain>
    </source>
</reference>
<evidence type="ECO:0000256" key="2">
    <source>
        <dbReference type="ARBA" id="ARBA00022679"/>
    </source>
</evidence>
<name>A0A975GJE2_9BACT</name>
<dbReference type="PANTHER" id="PTHR34136">
    <property type="match status" value="1"/>
</dbReference>
<dbReference type="CDD" id="cd06533">
    <property type="entry name" value="Glyco_transf_WecG_TagA"/>
    <property type="match status" value="1"/>
</dbReference>
<dbReference type="NCBIfam" id="TIGR00696">
    <property type="entry name" value="wecG_tagA_cpsF"/>
    <property type="match status" value="1"/>
</dbReference>
<dbReference type="Proteomes" id="UP000663720">
    <property type="component" value="Chromosome"/>
</dbReference>
<evidence type="ECO:0000313" key="3">
    <source>
        <dbReference type="EMBL" id="QTA83322.1"/>
    </source>
</evidence>
<keyword evidence="2" id="KW-0808">Transferase</keyword>
<evidence type="ECO:0000313" key="4">
    <source>
        <dbReference type="Proteomes" id="UP000663720"/>
    </source>
</evidence>
<accession>A0A975GJE2</accession>
<dbReference type="KEGG" id="dli:dnl_57220"/>
<dbReference type="GO" id="GO:0016758">
    <property type="term" value="F:hexosyltransferase activity"/>
    <property type="evidence" value="ECO:0007669"/>
    <property type="project" value="TreeGrafter"/>
</dbReference>
<protein>
    <submittedName>
        <fullName evidence="3">N-acetylglucosaminyldiphosphoundecaprenol N-acetyl-beta-D-mannosaminyltransferase</fullName>
    </submittedName>
</protein>
<sequence>MQQLKILGIKITSATMEEIHKAIDHIMQSKNPGILLSANVHAVNLARRRPWLAEFFNNADLIHVDGAGIIWGARLLGYEIPERITWADWVWPLIRHMAEKKYSLFMLGGPKGLTDQAAKKLKEHTPLLNIVGTHHGYFKKKGQENDELIKKINQAAPDIIWIGMGMPLQERWLWENRHRLNARLFMICGAAYKHMAGQMKRAPGWFIEHDMEWLWLLLQDPGRGIIRYLWGNPFFMLNVFIERYKTLKS</sequence>
<dbReference type="AlphaFoldDB" id="A0A975GJE2"/>
<keyword evidence="4" id="KW-1185">Reference proteome</keyword>
<keyword evidence="1" id="KW-0328">Glycosyltransferase</keyword>